<keyword evidence="1" id="KW-1133">Transmembrane helix</keyword>
<dbReference type="EMBL" id="BMWW01000001">
    <property type="protein sequence ID" value="GGY77326.1"/>
    <property type="molecule type" value="Genomic_DNA"/>
</dbReference>
<feature type="transmembrane region" description="Helical" evidence="1">
    <location>
        <begin position="29"/>
        <end position="48"/>
    </location>
</feature>
<accession>A0AA87Y8M6</accession>
<evidence type="ECO:0000313" key="4">
    <source>
        <dbReference type="Proteomes" id="UP000619512"/>
    </source>
</evidence>
<comment type="caution">
    <text evidence="3">The sequence shown here is derived from an EMBL/GenBank/DDBJ whole genome shotgun (WGS) entry which is preliminary data.</text>
</comment>
<keyword evidence="1" id="KW-0812">Transmembrane</keyword>
<organism evidence="3 4">
    <name type="scientific">Pseudoduganella plicata</name>
    <dbReference type="NCBI Taxonomy" id="321984"/>
    <lineage>
        <taxon>Bacteria</taxon>
        <taxon>Pseudomonadati</taxon>
        <taxon>Pseudomonadota</taxon>
        <taxon>Betaproteobacteria</taxon>
        <taxon>Burkholderiales</taxon>
        <taxon>Oxalobacteraceae</taxon>
        <taxon>Telluria group</taxon>
        <taxon>Pseudoduganella</taxon>
    </lineage>
</organism>
<dbReference type="Proteomes" id="UP000619512">
    <property type="component" value="Unassembled WGS sequence"/>
</dbReference>
<sequence length="162" mass="17219">MAALPAWAAWLAATPVSQAMREAAWLYPIVEIVHITGFAVLVGAVALFDLRVLGCARALPLRALAAHLLPWAVGSLLLIVPAGLLMFSSQPGDFLGNRTFTLKMALLLAAGINAAFFHLGPWRRVSAWDVGAATPARARLHAALSLLLWVGVISCGRLLAYT</sequence>
<evidence type="ECO:0000313" key="3">
    <source>
        <dbReference type="EMBL" id="GGY77326.1"/>
    </source>
</evidence>
<feature type="transmembrane region" description="Helical" evidence="1">
    <location>
        <begin position="100"/>
        <end position="119"/>
    </location>
</feature>
<feature type="transmembrane region" description="Helical" evidence="1">
    <location>
        <begin position="68"/>
        <end position="88"/>
    </location>
</feature>
<dbReference type="RefSeq" id="WP_166793448.1">
    <property type="nucleotide sequence ID" value="NZ_BMWW01000001.1"/>
</dbReference>
<dbReference type="InterPro" id="IPR046586">
    <property type="entry name" value="DUF6644"/>
</dbReference>
<dbReference type="AlphaFoldDB" id="A0AA87Y8M6"/>
<gene>
    <name evidence="3" type="ORF">GCM10007388_07640</name>
</gene>
<evidence type="ECO:0000259" key="2">
    <source>
        <dbReference type="Pfam" id="PF20349"/>
    </source>
</evidence>
<reference evidence="3" key="1">
    <citation type="journal article" date="2014" name="Int. J. Syst. Evol. Microbiol.">
        <title>Complete genome sequence of Corynebacterium casei LMG S-19264T (=DSM 44701T), isolated from a smear-ripened cheese.</title>
        <authorList>
            <consortium name="US DOE Joint Genome Institute (JGI-PGF)"/>
            <person name="Walter F."/>
            <person name="Albersmeier A."/>
            <person name="Kalinowski J."/>
            <person name="Ruckert C."/>
        </authorList>
    </citation>
    <scope>NUCLEOTIDE SEQUENCE</scope>
    <source>
        <strain evidence="3">KCTC 12344</strain>
    </source>
</reference>
<evidence type="ECO:0000256" key="1">
    <source>
        <dbReference type="SAM" id="Phobius"/>
    </source>
</evidence>
<keyword evidence="1" id="KW-0472">Membrane</keyword>
<feature type="domain" description="DUF6644" evidence="2">
    <location>
        <begin position="32"/>
        <end position="161"/>
    </location>
</feature>
<feature type="transmembrane region" description="Helical" evidence="1">
    <location>
        <begin position="140"/>
        <end position="160"/>
    </location>
</feature>
<reference evidence="3" key="2">
    <citation type="submission" date="2022-12" db="EMBL/GenBank/DDBJ databases">
        <authorList>
            <person name="Sun Q."/>
            <person name="Kim S."/>
        </authorList>
    </citation>
    <scope>NUCLEOTIDE SEQUENCE</scope>
    <source>
        <strain evidence="3">KCTC 12344</strain>
    </source>
</reference>
<proteinExistence type="predicted"/>
<protein>
    <recommendedName>
        <fullName evidence="2">DUF6644 domain-containing protein</fullName>
    </recommendedName>
</protein>
<dbReference type="Pfam" id="PF20349">
    <property type="entry name" value="DUF6644"/>
    <property type="match status" value="1"/>
</dbReference>
<name>A0AA87Y8M6_9BURK</name>